<reference evidence="1 2" key="1">
    <citation type="submission" date="2015-05" db="EMBL/GenBank/DDBJ databases">
        <authorList>
            <person name="Wang D.B."/>
            <person name="Wang M."/>
        </authorList>
    </citation>
    <scope>NUCLEOTIDE SEQUENCE [LARGE SCALE GENOMIC DNA]</scope>
    <source>
        <strain evidence="1">VL1</strain>
    </source>
</reference>
<evidence type="ECO:0000313" key="1">
    <source>
        <dbReference type="EMBL" id="CRK26768.1"/>
    </source>
</evidence>
<gene>
    <name evidence="1" type="ORF">BN1708_000579</name>
</gene>
<keyword evidence="2" id="KW-1185">Reference proteome</keyword>
<dbReference type="Proteomes" id="UP000044602">
    <property type="component" value="Unassembled WGS sequence"/>
</dbReference>
<dbReference type="AlphaFoldDB" id="A0A0G4LXI9"/>
<dbReference type="EMBL" id="CVQH01020306">
    <property type="protein sequence ID" value="CRK26768.1"/>
    <property type="molecule type" value="Genomic_DNA"/>
</dbReference>
<proteinExistence type="predicted"/>
<organism evidence="1 2">
    <name type="scientific">Verticillium longisporum</name>
    <name type="common">Verticillium dahliae var. longisporum</name>
    <dbReference type="NCBI Taxonomy" id="100787"/>
    <lineage>
        <taxon>Eukaryota</taxon>
        <taxon>Fungi</taxon>
        <taxon>Dikarya</taxon>
        <taxon>Ascomycota</taxon>
        <taxon>Pezizomycotina</taxon>
        <taxon>Sordariomycetes</taxon>
        <taxon>Hypocreomycetidae</taxon>
        <taxon>Glomerellales</taxon>
        <taxon>Plectosphaerellaceae</taxon>
        <taxon>Verticillium</taxon>
    </lineage>
</organism>
<accession>A0A0G4LXI9</accession>
<sequence length="152" mass="16086">MLQGPLPRNLRPRRRAELRGREFLRTKPVKQAHFAAVGVGNGFPGGLRLGLLLLLLHDEAVLELRHVEIGHLICRALGTQGVQILLKLLAEAVLVDAAGSSLRVDLEAELAASVISDDEGRSGRVVGVLLQVLDGNAASNVVNGDIALAPCA</sequence>
<protein>
    <submittedName>
        <fullName evidence="1">Uncharacterized protein</fullName>
    </submittedName>
</protein>
<name>A0A0G4LXI9_VERLO</name>
<evidence type="ECO:0000313" key="2">
    <source>
        <dbReference type="Proteomes" id="UP000044602"/>
    </source>
</evidence>